<evidence type="ECO:0000313" key="3">
    <source>
        <dbReference type="Proteomes" id="UP000251485"/>
    </source>
</evidence>
<name>A0A2X2BUW3_PROMI</name>
<evidence type="ECO:0000313" key="2">
    <source>
        <dbReference type="EMBL" id="SUC40657.1"/>
    </source>
</evidence>
<gene>
    <name evidence="1" type="ORF">NCTC10975_03286</name>
    <name evidence="2" type="ORF">NCTC11938_04959</name>
</gene>
<dbReference type="Proteomes" id="UP000254191">
    <property type="component" value="Unassembled WGS sequence"/>
</dbReference>
<proteinExistence type="predicted"/>
<evidence type="ECO:0000313" key="1">
    <source>
        <dbReference type="EMBL" id="SPY98633.1"/>
    </source>
</evidence>
<dbReference type="RefSeq" id="WP_004242983.1">
    <property type="nucleotide sequence ID" value="NZ_CP029133.1"/>
</dbReference>
<evidence type="ECO:0000313" key="4">
    <source>
        <dbReference type="Proteomes" id="UP000254191"/>
    </source>
</evidence>
<organism evidence="1 3">
    <name type="scientific">Proteus mirabilis</name>
    <dbReference type="NCBI Taxonomy" id="584"/>
    <lineage>
        <taxon>Bacteria</taxon>
        <taxon>Pseudomonadati</taxon>
        <taxon>Pseudomonadota</taxon>
        <taxon>Gammaproteobacteria</taxon>
        <taxon>Enterobacterales</taxon>
        <taxon>Morganellaceae</taxon>
        <taxon>Proteus</taxon>
    </lineage>
</organism>
<accession>A0A2X2BUW3</accession>
<dbReference type="EMBL" id="UGTS01000006">
    <property type="protein sequence ID" value="SUC40657.1"/>
    <property type="molecule type" value="Genomic_DNA"/>
</dbReference>
<dbReference type="AlphaFoldDB" id="A0A2X2BUW3"/>
<reference evidence="3 4" key="1">
    <citation type="submission" date="2018-06" db="EMBL/GenBank/DDBJ databases">
        <authorList>
            <consortium name="Pathogen Informatics"/>
            <person name="Doyle S."/>
        </authorList>
    </citation>
    <scope>NUCLEOTIDE SEQUENCE [LARGE SCALE GENOMIC DNA]</scope>
    <source>
        <strain evidence="1 3">NCTC10975</strain>
        <strain evidence="2 4">NCTC11938</strain>
    </source>
</reference>
<dbReference type="Proteomes" id="UP000251485">
    <property type="component" value="Unassembled WGS sequence"/>
</dbReference>
<sequence length="104" mass="11692">MSKIVISADTLPPELKLIDLHGFVQYTHKVEISNKGLIRSFTERKKNESQEALDAFIDSTGINGNMIYGTKISTTTAQFKEATYLYMTYCGTLVTVERIDQVPI</sequence>
<evidence type="ECO:0008006" key="5">
    <source>
        <dbReference type="Google" id="ProtNLM"/>
    </source>
</evidence>
<dbReference type="EMBL" id="UAUE01000024">
    <property type="protein sequence ID" value="SPY98633.1"/>
    <property type="molecule type" value="Genomic_DNA"/>
</dbReference>
<protein>
    <recommendedName>
        <fullName evidence="5">Heavy metal-binding domain-containing protein</fullName>
    </recommendedName>
</protein>